<feature type="compositionally biased region" description="Basic and acidic residues" evidence="1">
    <location>
        <begin position="135"/>
        <end position="163"/>
    </location>
</feature>
<evidence type="ECO:0000313" key="3">
    <source>
        <dbReference type="Proteomes" id="UP000274131"/>
    </source>
</evidence>
<reference evidence="2 3" key="2">
    <citation type="submission" date="2018-10" db="EMBL/GenBank/DDBJ databases">
        <authorList>
            <consortium name="Pathogen Informatics"/>
        </authorList>
    </citation>
    <scope>NUCLEOTIDE SEQUENCE [LARGE SCALE GENOMIC DNA]</scope>
</reference>
<feature type="compositionally biased region" description="Polar residues" evidence="1">
    <location>
        <begin position="204"/>
        <end position="230"/>
    </location>
</feature>
<feature type="compositionally biased region" description="Basic and acidic residues" evidence="1">
    <location>
        <begin position="61"/>
        <end position="77"/>
    </location>
</feature>
<reference evidence="4" key="1">
    <citation type="submission" date="2016-04" db="UniProtKB">
        <authorList>
            <consortium name="WormBaseParasite"/>
        </authorList>
    </citation>
    <scope>IDENTIFICATION</scope>
</reference>
<sequence>MAEPIRPPWQTRSETDKTNPSNDKQPKTDSETTESSPHFGDKAKRLQGKRKQLPSPTPKKLAPEKRRLMENDIKTEKTQSNPPTLQPWSKVNLPKSSKSKNVFFEDLEKLMHAPVKDFQEVEEVVNAFRGMLQQHIKEPDNLKHLRRSSDSADGKNSKNKEHQQLPTPSVRKVPTALKDLILASGDDKAKDNSNSNDRPDNEEQGMTKTPASTNSLSKETKQTASKNVSFKSEDKSLENERDNGSSGGENSSQNDDTIEKAKIMMPILETLCADKSDSILSPNEPVENARNEIRETNFVVPKPVDSNFEADKEERKKVIDIALKKIDESMKVQENTPIIPLTSASSMESSQSAQTTSSGPNETPSLAEDMKQKIAPKTSTCIVSPIRLEDITPSPPAQPTISTQQEDVIIEAEYLSGYQSSSTNAYSSQLRNPNIPSLQKSATATLQQNHQLKPLFVPFINTAIAEVAPDAMQNAKVIQPGYSHTLAWKQAAMDAQRWPEPAAAFLAPKGPPNILCSPEQIRPLHIPPVAIPAMQQVPRISPPMTRILLQSSPKGPPYSELIYPSRPFPPMVRFNTQFQ</sequence>
<feature type="compositionally biased region" description="Low complexity" evidence="1">
    <location>
        <begin position="342"/>
        <end position="358"/>
    </location>
</feature>
<evidence type="ECO:0000313" key="4">
    <source>
        <dbReference type="WBParaSite" id="EVEC_0000269001-mRNA-1"/>
    </source>
</evidence>
<gene>
    <name evidence="2" type="ORF">EVEC_LOCUS2398</name>
</gene>
<dbReference type="Proteomes" id="UP000274131">
    <property type="component" value="Unassembled WGS sequence"/>
</dbReference>
<feature type="compositionally biased region" description="Basic and acidic residues" evidence="1">
    <location>
        <begin position="185"/>
        <end position="201"/>
    </location>
</feature>
<feature type="region of interest" description="Disordered" evidence="1">
    <location>
        <begin position="338"/>
        <end position="366"/>
    </location>
</feature>
<proteinExistence type="predicted"/>
<evidence type="ECO:0000256" key="1">
    <source>
        <dbReference type="SAM" id="MobiDB-lite"/>
    </source>
</evidence>
<dbReference type="AlphaFoldDB" id="A0A158Q9P5"/>
<accession>A0A158Q9P5</accession>
<dbReference type="WBParaSite" id="EVEC_0000269001-mRNA-1">
    <property type="protein sequence ID" value="EVEC_0000269001-mRNA-1"/>
    <property type="gene ID" value="EVEC_0000269001"/>
</dbReference>
<name>A0A158Q9P5_ENTVE</name>
<dbReference type="EMBL" id="UXUI01007373">
    <property type="protein sequence ID" value="VDD87255.1"/>
    <property type="molecule type" value="Genomic_DNA"/>
</dbReference>
<organism evidence="4">
    <name type="scientific">Enterobius vermicularis</name>
    <name type="common">Human pinworm</name>
    <dbReference type="NCBI Taxonomy" id="51028"/>
    <lineage>
        <taxon>Eukaryota</taxon>
        <taxon>Metazoa</taxon>
        <taxon>Ecdysozoa</taxon>
        <taxon>Nematoda</taxon>
        <taxon>Chromadorea</taxon>
        <taxon>Rhabditida</taxon>
        <taxon>Spirurina</taxon>
        <taxon>Oxyuridomorpha</taxon>
        <taxon>Oxyuroidea</taxon>
        <taxon>Oxyuridae</taxon>
        <taxon>Enterobius</taxon>
    </lineage>
</organism>
<feature type="compositionally biased region" description="Polar residues" evidence="1">
    <location>
        <begin position="78"/>
        <end position="97"/>
    </location>
</feature>
<evidence type="ECO:0000313" key="2">
    <source>
        <dbReference type="EMBL" id="VDD87255.1"/>
    </source>
</evidence>
<feature type="region of interest" description="Disordered" evidence="1">
    <location>
        <begin position="135"/>
        <end position="257"/>
    </location>
</feature>
<feature type="compositionally biased region" description="Basic and acidic residues" evidence="1">
    <location>
        <begin position="231"/>
        <end position="243"/>
    </location>
</feature>
<keyword evidence="3" id="KW-1185">Reference proteome</keyword>
<feature type="region of interest" description="Disordered" evidence="1">
    <location>
        <begin position="1"/>
        <end position="97"/>
    </location>
</feature>
<protein>
    <submittedName>
        <fullName evidence="4">JmjC domain-containing protein</fullName>
    </submittedName>
</protein>